<comment type="caution">
    <text evidence="2">The sequence shown here is derived from an EMBL/GenBank/DDBJ whole genome shotgun (WGS) entry which is preliminary data.</text>
</comment>
<evidence type="ECO:0000313" key="3">
    <source>
        <dbReference type="Proteomes" id="UP001596524"/>
    </source>
</evidence>
<feature type="transmembrane region" description="Helical" evidence="1">
    <location>
        <begin position="12"/>
        <end position="33"/>
    </location>
</feature>
<keyword evidence="1" id="KW-1133">Transmembrane helix</keyword>
<keyword evidence="1" id="KW-0812">Transmembrane</keyword>
<dbReference type="RefSeq" id="WP_255889048.1">
    <property type="nucleotide sequence ID" value="NZ_JAFMZM010000001.1"/>
</dbReference>
<organism evidence="2 3">
    <name type="scientific">Nocardioides astragali</name>
    <dbReference type="NCBI Taxonomy" id="1776736"/>
    <lineage>
        <taxon>Bacteria</taxon>
        <taxon>Bacillati</taxon>
        <taxon>Actinomycetota</taxon>
        <taxon>Actinomycetes</taxon>
        <taxon>Propionibacteriales</taxon>
        <taxon>Nocardioidaceae</taxon>
        <taxon>Nocardioides</taxon>
    </lineage>
</organism>
<proteinExistence type="predicted"/>
<gene>
    <name evidence="2" type="ORF">ACFQO6_19835</name>
</gene>
<sequence>MDSRRDTDPLRTLEVLVASVVAVMGLVACLMLVGTVAGSGSVPGVDAEVCASGSGDVPAFRRTAGDTTGPVDLRDGITWRAEEVQICDPDPDGVIRALAAAGLLVWLGAPVLFFCLLWRLLRRARREGVFADRVPGGLRTLGRILLAWAAVDFFASGLIDAALLNRMTDGTLVLTAEVPWLPVLLGIALLTLERVMSQAVEMRRDVEATI</sequence>
<accession>A0ABW2N9C2</accession>
<protein>
    <submittedName>
        <fullName evidence="2">DUF2975 domain-containing protein</fullName>
    </submittedName>
</protein>
<keyword evidence="1" id="KW-0472">Membrane</keyword>
<dbReference type="InterPro" id="IPR021354">
    <property type="entry name" value="DUF2975"/>
</dbReference>
<reference evidence="3" key="1">
    <citation type="journal article" date="2019" name="Int. J. Syst. Evol. Microbiol.">
        <title>The Global Catalogue of Microorganisms (GCM) 10K type strain sequencing project: providing services to taxonomists for standard genome sequencing and annotation.</title>
        <authorList>
            <consortium name="The Broad Institute Genomics Platform"/>
            <consortium name="The Broad Institute Genome Sequencing Center for Infectious Disease"/>
            <person name="Wu L."/>
            <person name="Ma J."/>
        </authorList>
    </citation>
    <scope>NUCLEOTIDE SEQUENCE [LARGE SCALE GENOMIC DNA]</scope>
    <source>
        <strain evidence="3">FCH27</strain>
    </source>
</reference>
<dbReference type="PROSITE" id="PS51257">
    <property type="entry name" value="PROKAR_LIPOPROTEIN"/>
    <property type="match status" value="1"/>
</dbReference>
<evidence type="ECO:0000313" key="2">
    <source>
        <dbReference type="EMBL" id="MFC7362530.1"/>
    </source>
</evidence>
<feature type="transmembrane region" description="Helical" evidence="1">
    <location>
        <begin position="98"/>
        <end position="121"/>
    </location>
</feature>
<feature type="transmembrane region" description="Helical" evidence="1">
    <location>
        <begin position="179"/>
        <end position="196"/>
    </location>
</feature>
<feature type="transmembrane region" description="Helical" evidence="1">
    <location>
        <begin position="141"/>
        <end position="159"/>
    </location>
</feature>
<name>A0ABW2N9C2_9ACTN</name>
<dbReference type="EMBL" id="JBHTCH010000025">
    <property type="protein sequence ID" value="MFC7362530.1"/>
    <property type="molecule type" value="Genomic_DNA"/>
</dbReference>
<dbReference type="Proteomes" id="UP001596524">
    <property type="component" value="Unassembled WGS sequence"/>
</dbReference>
<keyword evidence="3" id="KW-1185">Reference proteome</keyword>
<evidence type="ECO:0000256" key="1">
    <source>
        <dbReference type="SAM" id="Phobius"/>
    </source>
</evidence>
<dbReference type="Pfam" id="PF11188">
    <property type="entry name" value="DUF2975"/>
    <property type="match status" value="1"/>
</dbReference>